<dbReference type="InterPro" id="IPR037257">
    <property type="entry name" value="T2SS_E_N_sf"/>
</dbReference>
<proteinExistence type="predicted"/>
<dbReference type="STRING" id="36844.SAMN04488501_10161"/>
<organism evidence="2 3">
    <name type="scientific">Clostridium homopropionicum DSM 5847</name>
    <dbReference type="NCBI Taxonomy" id="1121318"/>
    <lineage>
        <taxon>Bacteria</taxon>
        <taxon>Bacillati</taxon>
        <taxon>Bacillota</taxon>
        <taxon>Clostridia</taxon>
        <taxon>Eubacteriales</taxon>
        <taxon>Clostridiaceae</taxon>
        <taxon>Clostridium</taxon>
    </lineage>
</organism>
<evidence type="ECO:0000313" key="2">
    <source>
        <dbReference type="EMBL" id="KOA18517.1"/>
    </source>
</evidence>
<dbReference type="Gene3D" id="3.40.1550.10">
    <property type="entry name" value="CheC-like"/>
    <property type="match status" value="1"/>
</dbReference>
<dbReference type="GO" id="GO:0006935">
    <property type="term" value="P:chemotaxis"/>
    <property type="evidence" value="ECO:0007669"/>
    <property type="project" value="UniProtKB-KW"/>
</dbReference>
<keyword evidence="1" id="KW-0145">Chemotaxis</keyword>
<protein>
    <submittedName>
        <fullName evidence="2">Bacteriophage N4 adsorption protein B</fullName>
    </submittedName>
</protein>
<dbReference type="AlphaFoldDB" id="A0A0L6Z6B9"/>
<keyword evidence="3" id="KW-1185">Reference proteome</keyword>
<evidence type="ECO:0000313" key="3">
    <source>
        <dbReference type="Proteomes" id="UP000037043"/>
    </source>
</evidence>
<dbReference type="RefSeq" id="WP_052222853.1">
    <property type="nucleotide sequence ID" value="NZ_LHUR01000042.1"/>
</dbReference>
<dbReference type="Proteomes" id="UP000037043">
    <property type="component" value="Unassembled WGS sequence"/>
</dbReference>
<comment type="caution">
    <text evidence="2">The sequence shown here is derived from an EMBL/GenBank/DDBJ whole genome shotgun (WGS) entry which is preliminary data.</text>
</comment>
<dbReference type="InterPro" id="IPR028976">
    <property type="entry name" value="CheC-like_sf"/>
</dbReference>
<accession>A0A0L6Z6B9</accession>
<dbReference type="PATRIC" id="fig|1121318.3.peg.3416"/>
<reference evidence="3" key="1">
    <citation type="submission" date="2015-08" db="EMBL/GenBank/DDBJ databases">
        <title>Genome sequence of the strict anaerobe Clostridium homopropionicum LuHBu1 (DSM 5847T).</title>
        <authorList>
            <person name="Poehlein A."/>
            <person name="Beck M."/>
            <person name="Schiel-Bengelsdorf B."/>
            <person name="Bengelsdorf F.R."/>
            <person name="Daniel R."/>
            <person name="Duerre P."/>
        </authorList>
    </citation>
    <scope>NUCLEOTIDE SEQUENCE [LARGE SCALE GENOMIC DNA]</scope>
    <source>
        <strain evidence="3">DSM 5847</strain>
    </source>
</reference>
<name>A0A0L6Z6B9_9CLOT</name>
<gene>
    <name evidence="2" type="ORF">CLHOM_34190</name>
</gene>
<dbReference type="SUPFAM" id="SSF103039">
    <property type="entry name" value="CheC-like"/>
    <property type="match status" value="1"/>
</dbReference>
<sequence>MFTQYFGQYLLNKGYVSPKQLQDALEYQKNVRLKLGVLAVSAGYMTAEDADKVNEAQKREDIRFGDLAVKMGLLTKEQVEELLSSQKQGHILLGQALVDKEYMTLKDFESHLNEYKNEYGITDEKFKAIQKDDVDEIINMIVNFKESKNEKTLKAYLSLFIRNLFRFIDVDARVRKVTKSEQYEARHIVKQEIVGELALDTFIEGEEDFFVKFASKFAEEELTEVDEMAQASVGEFLNLHNGIFLVNMSNIGTPLELNPQEAYSNIKINNVYIIPIDLSFGRINLVIKENK</sequence>
<evidence type="ECO:0000256" key="1">
    <source>
        <dbReference type="ARBA" id="ARBA00022500"/>
    </source>
</evidence>
<dbReference type="EMBL" id="LHUR01000042">
    <property type="protein sequence ID" value="KOA18517.1"/>
    <property type="molecule type" value="Genomic_DNA"/>
</dbReference>
<dbReference type="SUPFAM" id="SSF160246">
    <property type="entry name" value="EspE N-terminal domain-like"/>
    <property type="match status" value="2"/>
</dbReference>